<dbReference type="OrthoDB" id="252023at2759"/>
<feature type="non-terminal residue" evidence="11">
    <location>
        <position position="161"/>
    </location>
</feature>
<dbReference type="EMBL" id="NBCO01000026">
    <property type="protein sequence ID" value="ORC86784.1"/>
    <property type="molecule type" value="Genomic_DNA"/>
</dbReference>
<keyword evidence="9" id="KW-0472">Membrane</keyword>
<comment type="caution">
    <text evidence="11">The sequence shown here is derived from an EMBL/GenBank/DDBJ whole genome shotgun (WGS) entry which is preliminary data.</text>
</comment>
<keyword evidence="7" id="KW-1133">Transmembrane helix</keyword>
<evidence type="ECO:0000256" key="10">
    <source>
        <dbReference type="RuleBase" id="RU363063"/>
    </source>
</evidence>
<keyword evidence="8 10" id="KW-0333">Golgi apparatus</keyword>
<organism evidence="11 12">
    <name type="scientific">Trypanosoma theileri</name>
    <dbReference type="NCBI Taxonomy" id="67003"/>
    <lineage>
        <taxon>Eukaryota</taxon>
        <taxon>Discoba</taxon>
        <taxon>Euglenozoa</taxon>
        <taxon>Kinetoplastea</taxon>
        <taxon>Metakinetoplastina</taxon>
        <taxon>Trypanosomatida</taxon>
        <taxon>Trypanosomatidae</taxon>
        <taxon>Trypanosoma</taxon>
    </lineage>
</organism>
<evidence type="ECO:0000256" key="9">
    <source>
        <dbReference type="ARBA" id="ARBA00023136"/>
    </source>
</evidence>
<evidence type="ECO:0000313" key="11">
    <source>
        <dbReference type="EMBL" id="ORC86784.1"/>
    </source>
</evidence>
<protein>
    <recommendedName>
        <fullName evidence="10">Hexosyltransferase</fullName>
        <ecNumber evidence="10">2.4.1.-</ecNumber>
    </recommendedName>
</protein>
<evidence type="ECO:0000313" key="12">
    <source>
        <dbReference type="Proteomes" id="UP000192257"/>
    </source>
</evidence>
<evidence type="ECO:0000256" key="5">
    <source>
        <dbReference type="ARBA" id="ARBA00022692"/>
    </source>
</evidence>
<keyword evidence="6" id="KW-0735">Signal-anchor</keyword>
<dbReference type="EC" id="2.4.1.-" evidence="10"/>
<evidence type="ECO:0000256" key="7">
    <source>
        <dbReference type="ARBA" id="ARBA00022989"/>
    </source>
</evidence>
<reference evidence="11 12" key="1">
    <citation type="submission" date="2017-03" db="EMBL/GenBank/DDBJ databases">
        <title>An alternative strategy for trypanosome survival in the mammalian bloodstream revealed through genome and transcriptome analysis of the ubiquitous bovine parasite Trypanosoma (Megatrypanum) theileri.</title>
        <authorList>
            <person name="Kelly S."/>
            <person name="Ivens A."/>
            <person name="Mott A."/>
            <person name="O'Neill E."/>
            <person name="Emms D."/>
            <person name="Macleod O."/>
            <person name="Voorheis P."/>
            <person name="Matthews J."/>
            <person name="Matthews K."/>
            <person name="Carrington M."/>
        </authorList>
    </citation>
    <scope>NUCLEOTIDE SEQUENCE [LARGE SCALE GENOMIC DNA]</scope>
    <source>
        <strain evidence="11">Edinburgh</strain>
    </source>
</reference>
<dbReference type="PANTHER" id="PTHR11214">
    <property type="entry name" value="BETA-1,3-N-ACETYLGLUCOSAMINYLTRANSFERASE"/>
    <property type="match status" value="1"/>
</dbReference>
<dbReference type="AlphaFoldDB" id="A0A1X0NQ09"/>
<evidence type="ECO:0000256" key="2">
    <source>
        <dbReference type="ARBA" id="ARBA00008661"/>
    </source>
</evidence>
<gene>
    <name evidence="11" type="ORF">TM35_000262360</name>
</gene>
<keyword evidence="4 11" id="KW-0808">Transferase</keyword>
<dbReference type="Gene3D" id="3.90.550.50">
    <property type="match status" value="1"/>
</dbReference>
<evidence type="ECO:0000256" key="3">
    <source>
        <dbReference type="ARBA" id="ARBA00022676"/>
    </source>
</evidence>
<comment type="similarity">
    <text evidence="2 10">Belongs to the glycosyltransferase 31 family.</text>
</comment>
<dbReference type="RefSeq" id="XP_028880850.1">
    <property type="nucleotide sequence ID" value="XM_029027973.1"/>
</dbReference>
<keyword evidence="3 10" id="KW-0328">Glycosyltransferase</keyword>
<evidence type="ECO:0000256" key="8">
    <source>
        <dbReference type="ARBA" id="ARBA00023034"/>
    </source>
</evidence>
<comment type="subcellular location">
    <subcellularLocation>
        <location evidence="1 10">Golgi apparatus membrane</location>
        <topology evidence="1 10">Single-pass type II membrane protein</topology>
    </subcellularLocation>
</comment>
<sequence length="161" mass="18786">MLVLYVLARHPSHGYNYSESLLKEADEYHDIITLPVNEGRPNKKNLEYSSNDWGVEVQIGLSRKTFLWFELALRLFPRVNYITKGDDDIFLRVPQFLSDLRLLPQQGIYWGPIISAFLRRGSATVRFRYAGGMCYTLSRDVAEHFVSYEPLKRLVHLPYSK</sequence>
<dbReference type="PANTHER" id="PTHR11214:SF351">
    <property type="entry name" value="BETA-1,3-GALACTOSYLTRANSFERASE PVG3"/>
    <property type="match status" value="1"/>
</dbReference>
<name>A0A1X0NQ09_9TRYP</name>
<evidence type="ECO:0000256" key="6">
    <source>
        <dbReference type="ARBA" id="ARBA00022968"/>
    </source>
</evidence>
<dbReference type="GeneID" id="39987753"/>
<dbReference type="VEuPathDB" id="TriTrypDB:TM35_000262360"/>
<accession>A0A1X0NQ09</accession>
<dbReference type="InterPro" id="IPR002659">
    <property type="entry name" value="Glyco_trans_31"/>
</dbReference>
<proteinExistence type="inferred from homology"/>
<dbReference type="GO" id="GO:0016758">
    <property type="term" value="F:hexosyltransferase activity"/>
    <property type="evidence" value="ECO:0007669"/>
    <property type="project" value="InterPro"/>
</dbReference>
<dbReference type="GO" id="GO:0000139">
    <property type="term" value="C:Golgi membrane"/>
    <property type="evidence" value="ECO:0007669"/>
    <property type="project" value="UniProtKB-SubCell"/>
</dbReference>
<keyword evidence="12" id="KW-1185">Reference proteome</keyword>
<evidence type="ECO:0000256" key="4">
    <source>
        <dbReference type="ARBA" id="ARBA00022679"/>
    </source>
</evidence>
<evidence type="ECO:0000256" key="1">
    <source>
        <dbReference type="ARBA" id="ARBA00004323"/>
    </source>
</evidence>
<dbReference type="Proteomes" id="UP000192257">
    <property type="component" value="Unassembled WGS sequence"/>
</dbReference>
<keyword evidence="5" id="KW-0812">Transmembrane</keyword>